<proteinExistence type="predicted"/>
<keyword evidence="3" id="KW-1185">Reference proteome</keyword>
<sequence>MSSRMLPVSLLCTILRLCDNAELVRWTSVCSAYKSEAERLLCGNLRLEVWHDEGLTRANSCLETLANSKAKAELVRSLAISVVYSYHIEELSIQIMCKAFRAMVVLQHLDLLLSPKVHLAETFHNIFRECTFSLVTLTINLELIMAFIYPKCDLSKLPRPM</sequence>
<dbReference type="HOGENOM" id="CLU_1644351_0_0_1"/>
<evidence type="ECO:0000313" key="3">
    <source>
        <dbReference type="Proteomes" id="UP000054166"/>
    </source>
</evidence>
<evidence type="ECO:0008006" key="4">
    <source>
        <dbReference type="Google" id="ProtNLM"/>
    </source>
</evidence>
<evidence type="ECO:0000256" key="1">
    <source>
        <dbReference type="SAM" id="SignalP"/>
    </source>
</evidence>
<reference evidence="3" key="2">
    <citation type="submission" date="2015-01" db="EMBL/GenBank/DDBJ databases">
        <title>Evolutionary Origins and Diversification of the Mycorrhizal Mutualists.</title>
        <authorList>
            <consortium name="DOE Joint Genome Institute"/>
            <consortium name="Mycorrhizal Genomics Consortium"/>
            <person name="Kohler A."/>
            <person name="Kuo A."/>
            <person name="Nagy L.G."/>
            <person name="Floudas D."/>
            <person name="Copeland A."/>
            <person name="Barry K.W."/>
            <person name="Cichocki N."/>
            <person name="Veneault-Fourrey C."/>
            <person name="LaButti K."/>
            <person name="Lindquist E.A."/>
            <person name="Lipzen A."/>
            <person name="Lundell T."/>
            <person name="Morin E."/>
            <person name="Murat C."/>
            <person name="Riley R."/>
            <person name="Ohm R."/>
            <person name="Sun H."/>
            <person name="Tunlid A."/>
            <person name="Henrissat B."/>
            <person name="Grigoriev I.V."/>
            <person name="Hibbett D.S."/>
            <person name="Martin F."/>
        </authorList>
    </citation>
    <scope>NUCLEOTIDE SEQUENCE [LARGE SCALE GENOMIC DNA]</scope>
    <source>
        <strain evidence="3">F 1598</strain>
    </source>
</reference>
<protein>
    <recommendedName>
        <fullName evidence="4">F-box domain-containing protein</fullName>
    </recommendedName>
</protein>
<accession>A0A0C3G5Y0</accession>
<reference evidence="2 3" key="1">
    <citation type="submission" date="2014-04" db="EMBL/GenBank/DDBJ databases">
        <authorList>
            <consortium name="DOE Joint Genome Institute"/>
            <person name="Kuo A."/>
            <person name="Tarkka M."/>
            <person name="Buscot F."/>
            <person name="Kohler A."/>
            <person name="Nagy L.G."/>
            <person name="Floudas D."/>
            <person name="Copeland A."/>
            <person name="Barry K.W."/>
            <person name="Cichocki N."/>
            <person name="Veneault-Fourrey C."/>
            <person name="LaButti K."/>
            <person name="Lindquist E.A."/>
            <person name="Lipzen A."/>
            <person name="Lundell T."/>
            <person name="Morin E."/>
            <person name="Murat C."/>
            <person name="Sun H."/>
            <person name="Tunlid A."/>
            <person name="Henrissat B."/>
            <person name="Grigoriev I.V."/>
            <person name="Hibbett D.S."/>
            <person name="Martin F."/>
            <person name="Nordberg H.P."/>
            <person name="Cantor M.N."/>
            <person name="Hua S.X."/>
        </authorList>
    </citation>
    <scope>NUCLEOTIDE SEQUENCE [LARGE SCALE GENOMIC DNA]</scope>
    <source>
        <strain evidence="2 3">F 1598</strain>
    </source>
</reference>
<dbReference type="Proteomes" id="UP000054166">
    <property type="component" value="Unassembled WGS sequence"/>
</dbReference>
<dbReference type="OrthoDB" id="3065666at2759"/>
<organism evidence="2 3">
    <name type="scientific">Piloderma croceum (strain F 1598)</name>
    <dbReference type="NCBI Taxonomy" id="765440"/>
    <lineage>
        <taxon>Eukaryota</taxon>
        <taxon>Fungi</taxon>
        <taxon>Dikarya</taxon>
        <taxon>Basidiomycota</taxon>
        <taxon>Agaricomycotina</taxon>
        <taxon>Agaricomycetes</taxon>
        <taxon>Agaricomycetidae</taxon>
        <taxon>Atheliales</taxon>
        <taxon>Atheliaceae</taxon>
        <taxon>Piloderma</taxon>
    </lineage>
</organism>
<keyword evidence="1" id="KW-0732">Signal</keyword>
<evidence type="ECO:0000313" key="2">
    <source>
        <dbReference type="EMBL" id="KIM91620.1"/>
    </source>
</evidence>
<gene>
    <name evidence="2" type="ORF">PILCRDRAFT_134704</name>
</gene>
<feature type="signal peptide" evidence="1">
    <location>
        <begin position="1"/>
        <end position="20"/>
    </location>
</feature>
<name>A0A0C3G5Y0_PILCF</name>
<dbReference type="EMBL" id="KN832971">
    <property type="protein sequence ID" value="KIM91620.1"/>
    <property type="molecule type" value="Genomic_DNA"/>
</dbReference>
<feature type="chain" id="PRO_5002174521" description="F-box domain-containing protein" evidence="1">
    <location>
        <begin position="21"/>
        <end position="161"/>
    </location>
</feature>
<dbReference type="InParanoid" id="A0A0C3G5Y0"/>
<dbReference type="AlphaFoldDB" id="A0A0C3G5Y0"/>